<dbReference type="PROSITE" id="PS50928">
    <property type="entry name" value="ABC_TM1"/>
    <property type="match status" value="1"/>
</dbReference>
<reference evidence="10 11" key="1">
    <citation type="submission" date="2023-07" db="EMBL/GenBank/DDBJ databases">
        <title>Comparative genomics of wheat-associated soil bacteria to identify genetic determinants of phenazine resistance.</title>
        <authorList>
            <person name="Mouncey N."/>
        </authorList>
    </citation>
    <scope>NUCLEOTIDE SEQUENCE [LARGE SCALE GENOMIC DNA]</scope>
    <source>
        <strain evidence="10 11">B3I12</strain>
    </source>
</reference>
<feature type="transmembrane region" description="Helical" evidence="7">
    <location>
        <begin position="284"/>
        <end position="305"/>
    </location>
</feature>
<sequence length="320" mass="34900">MTSVMWEPRQDTEPAQQQKAPRWWQAPPRPAWEEEPSKAGLAGKAIALSFACLAVVFPLWIVIVTSLSSRKTIDEAGGLVLVPKGITFIAYQELLSGGQVTRAAIISILVTLVGTLFSMTVSVLCAYGLSRSESLGHRWILMTLLATMFFSAGLIPTYLLVQSLGLTDTYLALILPSAISVFNILVLRGFFMGISQELIDSARIDGAGDVRILWRIVMPLSRAVLAVITLFYAVGYWSAWFNASIYLNQQDMMPLQNVMIQLVQRQEAPVGLGQAIKTGQLSGLAIQMAVMVMALLPVAVLSPFVQKHFKKGMLTGAVKG</sequence>
<dbReference type="EMBL" id="JAUSYP010000001">
    <property type="protein sequence ID" value="MDQ0751638.1"/>
    <property type="molecule type" value="Genomic_DNA"/>
</dbReference>
<name>A0ABU0QW63_9ACTN</name>
<evidence type="ECO:0000256" key="6">
    <source>
        <dbReference type="ARBA" id="ARBA00023136"/>
    </source>
</evidence>
<keyword evidence="6 7" id="KW-0472">Membrane</keyword>
<evidence type="ECO:0000313" key="10">
    <source>
        <dbReference type="EMBL" id="MDQ0751638.1"/>
    </source>
</evidence>
<feature type="transmembrane region" description="Helical" evidence="7">
    <location>
        <begin position="212"/>
        <end position="234"/>
    </location>
</feature>
<evidence type="ECO:0000256" key="5">
    <source>
        <dbReference type="ARBA" id="ARBA00022989"/>
    </source>
</evidence>
<feature type="transmembrane region" description="Helical" evidence="7">
    <location>
        <begin position="170"/>
        <end position="191"/>
    </location>
</feature>
<feature type="transmembrane region" description="Helical" evidence="7">
    <location>
        <begin position="104"/>
        <end position="127"/>
    </location>
</feature>
<dbReference type="Pfam" id="PF00528">
    <property type="entry name" value="BPD_transp_1"/>
    <property type="match status" value="1"/>
</dbReference>
<evidence type="ECO:0000256" key="8">
    <source>
        <dbReference type="SAM" id="MobiDB-lite"/>
    </source>
</evidence>
<feature type="transmembrane region" description="Helical" evidence="7">
    <location>
        <begin position="139"/>
        <end position="158"/>
    </location>
</feature>
<evidence type="ECO:0000259" key="9">
    <source>
        <dbReference type="PROSITE" id="PS50928"/>
    </source>
</evidence>
<dbReference type="PANTHER" id="PTHR43744:SF9">
    <property type="entry name" value="POLYGALACTURONAN_RHAMNOGALACTURONAN TRANSPORT SYSTEM PERMEASE PROTEIN YTCP"/>
    <property type="match status" value="1"/>
</dbReference>
<feature type="transmembrane region" description="Helical" evidence="7">
    <location>
        <begin position="45"/>
        <end position="64"/>
    </location>
</feature>
<keyword evidence="5 7" id="KW-1133">Transmembrane helix</keyword>
<keyword evidence="4 7" id="KW-0812">Transmembrane</keyword>
<comment type="subcellular location">
    <subcellularLocation>
        <location evidence="1 7">Cell membrane</location>
        <topology evidence="1 7">Multi-pass membrane protein</topology>
    </subcellularLocation>
</comment>
<evidence type="ECO:0000256" key="3">
    <source>
        <dbReference type="ARBA" id="ARBA00022475"/>
    </source>
</evidence>
<gene>
    <name evidence="10" type="ORF">QF034_005869</name>
</gene>
<dbReference type="Proteomes" id="UP001232755">
    <property type="component" value="Unassembled WGS sequence"/>
</dbReference>
<keyword evidence="2 7" id="KW-0813">Transport</keyword>
<organism evidence="10 11">
    <name type="scientific">Streptomyces africanus</name>
    <dbReference type="NCBI Taxonomy" id="231024"/>
    <lineage>
        <taxon>Bacteria</taxon>
        <taxon>Bacillati</taxon>
        <taxon>Actinomycetota</taxon>
        <taxon>Actinomycetes</taxon>
        <taxon>Kitasatosporales</taxon>
        <taxon>Streptomycetaceae</taxon>
        <taxon>Streptomyces</taxon>
    </lineage>
</organism>
<evidence type="ECO:0000256" key="2">
    <source>
        <dbReference type="ARBA" id="ARBA00022448"/>
    </source>
</evidence>
<keyword evidence="11" id="KW-1185">Reference proteome</keyword>
<dbReference type="InterPro" id="IPR035906">
    <property type="entry name" value="MetI-like_sf"/>
</dbReference>
<comment type="caution">
    <text evidence="10">The sequence shown here is derived from an EMBL/GenBank/DDBJ whole genome shotgun (WGS) entry which is preliminary data.</text>
</comment>
<accession>A0ABU0QW63</accession>
<dbReference type="SUPFAM" id="SSF161098">
    <property type="entry name" value="MetI-like"/>
    <property type="match status" value="1"/>
</dbReference>
<evidence type="ECO:0000313" key="11">
    <source>
        <dbReference type="Proteomes" id="UP001232755"/>
    </source>
</evidence>
<evidence type="ECO:0000256" key="4">
    <source>
        <dbReference type="ARBA" id="ARBA00022692"/>
    </source>
</evidence>
<protein>
    <submittedName>
        <fullName evidence="10">Aldouronate transport system permease protein</fullName>
    </submittedName>
</protein>
<feature type="region of interest" description="Disordered" evidence="8">
    <location>
        <begin position="1"/>
        <end position="29"/>
    </location>
</feature>
<dbReference type="InterPro" id="IPR000515">
    <property type="entry name" value="MetI-like"/>
</dbReference>
<dbReference type="PANTHER" id="PTHR43744">
    <property type="entry name" value="ABC TRANSPORTER PERMEASE PROTEIN MG189-RELATED-RELATED"/>
    <property type="match status" value="1"/>
</dbReference>
<keyword evidence="3" id="KW-1003">Cell membrane</keyword>
<evidence type="ECO:0000256" key="1">
    <source>
        <dbReference type="ARBA" id="ARBA00004651"/>
    </source>
</evidence>
<dbReference type="Gene3D" id="1.10.3720.10">
    <property type="entry name" value="MetI-like"/>
    <property type="match status" value="1"/>
</dbReference>
<dbReference type="RefSeq" id="WP_307177753.1">
    <property type="nucleotide sequence ID" value="NZ_JAUSYP010000001.1"/>
</dbReference>
<evidence type="ECO:0000256" key="7">
    <source>
        <dbReference type="RuleBase" id="RU363032"/>
    </source>
</evidence>
<comment type="similarity">
    <text evidence="7">Belongs to the binding-protein-dependent transport system permease family.</text>
</comment>
<proteinExistence type="inferred from homology"/>
<dbReference type="CDD" id="cd06261">
    <property type="entry name" value="TM_PBP2"/>
    <property type="match status" value="1"/>
</dbReference>
<feature type="domain" description="ABC transmembrane type-1" evidence="9">
    <location>
        <begin position="104"/>
        <end position="299"/>
    </location>
</feature>